<dbReference type="SMART" id="SM00952">
    <property type="entry name" value="RAP"/>
    <property type="match status" value="1"/>
</dbReference>
<keyword evidence="3 10" id="KW-0812">Transmembrane</keyword>
<dbReference type="InterPro" id="IPR013584">
    <property type="entry name" value="RAP"/>
</dbReference>
<dbReference type="InterPro" id="IPR023311">
    <property type="entry name" value="Methusela_ecto_dom_2"/>
</dbReference>
<evidence type="ECO:0000256" key="3">
    <source>
        <dbReference type="ARBA" id="ARBA00022692"/>
    </source>
</evidence>
<sequence length="756" mass="87428">MSLVFIFLILLFSILGLTTAQHNQTLLKKCCSKSRVLNDNLECVQLVSDERFETDIFAIAGYGDVSYNNQPLCPGNVTLVRLVNNFENDSIYCVDKLISEEGKGREELVGLSCVDTPLKEQVYNVQIFTIQKCCPRYYHYNRLKQCVYLAGIDYSEKLVNSLFTENNFDKIQFINMRYGIKETKNRSDVVNDYESLRSKTNYLSSESVKVVYQSKVIDGNNFKGAKFNERIIPFDHACIDIVENNTEHYVVRLYEPYSKVCPSKKCVRKCCRPGYTFVNGKRCEKSNHVFAPRFNIDIHKGNLYDNHTAEDYAVSYGLPNCSNTLTVNFSRAQHYIIYSDGSIQEDDLVARDIEHACVEHVYMPQPSYNYNYLKPFVCSIYNTTGYALNDSAFKYQLITVLLIISTLFAFATLIVYTLLPSLHKNIHGKCLMCYFICVCLFCSVISAVRINPTFQRTNKSLCVIMGNMAHYSTLATVTWLNVICFDIWNKFRNIRAKHISESYLKKFILYSVYGWGLPALITLIMFMAQHYPDWFQEHNRPNFGVENCWFEAPSKNLSFWIFHIVPLTTFIAINIILFSFTAYHCTNTKNQIQRMKLKVLDTALHIECPLYQGPMLPRDYSPTMPIVDQRIKRICHKIQPHINTMIGFSDRISFNVLPPFLPMSDIYVIDVLVHPSFMGRTMFKMNLAQDNLYTAILVHIPEHFCSDGQLIGAQAMRIRHLKSKGFKVVTLEHKILSKLVMYPKELINYISEQMQK</sequence>
<dbReference type="PANTHER" id="PTHR46953">
    <property type="entry name" value="G-PROTEIN COUPLED RECEPTOR MTH-LIKE 1-RELATED"/>
    <property type="match status" value="1"/>
</dbReference>
<comment type="similarity">
    <text evidence="2">Belongs to the G-protein coupled receptor 2 family. Mth subfamily.</text>
</comment>
<evidence type="ECO:0000256" key="8">
    <source>
        <dbReference type="ARBA" id="ARBA00023170"/>
    </source>
</evidence>
<evidence type="ECO:0000256" key="10">
    <source>
        <dbReference type="SAM" id="Phobius"/>
    </source>
</evidence>
<evidence type="ECO:0000259" key="12">
    <source>
        <dbReference type="PROSITE" id="PS50261"/>
    </source>
</evidence>
<dbReference type="InterPro" id="IPR052808">
    <property type="entry name" value="GPCR_Mth-like"/>
</dbReference>
<keyword evidence="8 14" id="KW-0675">Receptor</keyword>
<evidence type="ECO:0000256" key="6">
    <source>
        <dbReference type="ARBA" id="ARBA00023040"/>
    </source>
</evidence>
<dbReference type="GO" id="GO:0007166">
    <property type="term" value="P:cell surface receptor signaling pathway"/>
    <property type="evidence" value="ECO:0007669"/>
    <property type="project" value="InterPro"/>
</dbReference>
<proteinExistence type="inferred from homology"/>
<evidence type="ECO:0000313" key="14">
    <source>
        <dbReference type="EMBL" id="CAG6689451.1"/>
    </source>
</evidence>
<dbReference type="CDD" id="cd15039">
    <property type="entry name" value="7tmB3_Methuselah-like"/>
    <property type="match status" value="1"/>
</dbReference>
<reference evidence="14" key="1">
    <citation type="submission" date="2021-05" db="EMBL/GenBank/DDBJ databases">
        <authorList>
            <person name="Alioto T."/>
            <person name="Alioto T."/>
            <person name="Gomez Garrido J."/>
        </authorList>
    </citation>
    <scope>NUCLEOTIDE SEQUENCE</scope>
</reference>
<name>A0A8D8TIT2_9HEMI</name>
<accession>A0A8D8TIT2</accession>
<dbReference type="Pfam" id="PF06652">
    <property type="entry name" value="Methuselah_N"/>
    <property type="match status" value="1"/>
</dbReference>
<keyword evidence="9" id="KW-0807">Transducer</keyword>
<dbReference type="GO" id="GO:0004930">
    <property type="term" value="F:G protein-coupled receptor activity"/>
    <property type="evidence" value="ECO:0007669"/>
    <property type="project" value="UniProtKB-KW"/>
</dbReference>
<protein>
    <submittedName>
        <fullName evidence="14">G-protein coupled receptor Mth</fullName>
    </submittedName>
</protein>
<feature type="transmembrane region" description="Helical" evidence="10">
    <location>
        <begin position="397"/>
        <end position="419"/>
    </location>
</feature>
<dbReference type="SUPFAM" id="SSF63877">
    <property type="entry name" value="Methuselah ectodomain"/>
    <property type="match status" value="1"/>
</dbReference>
<evidence type="ECO:0000256" key="9">
    <source>
        <dbReference type="ARBA" id="ARBA00023224"/>
    </source>
</evidence>
<dbReference type="PROSITE" id="PS51286">
    <property type="entry name" value="RAP"/>
    <property type="match status" value="1"/>
</dbReference>
<feature type="transmembrane region" description="Helical" evidence="10">
    <location>
        <begin position="559"/>
        <end position="586"/>
    </location>
</feature>
<feature type="transmembrane region" description="Helical" evidence="10">
    <location>
        <begin position="431"/>
        <end position="448"/>
    </location>
</feature>
<dbReference type="InterPro" id="IPR017981">
    <property type="entry name" value="GPCR_2-like_7TM"/>
</dbReference>
<dbReference type="PROSITE" id="PS50261">
    <property type="entry name" value="G_PROTEIN_RECEP_F2_4"/>
    <property type="match status" value="1"/>
</dbReference>
<evidence type="ECO:0000256" key="5">
    <source>
        <dbReference type="ARBA" id="ARBA00022989"/>
    </source>
</evidence>
<dbReference type="Gene3D" id="2.170.180.11">
    <property type="entry name" value="Methuselah ectodomain, domain 2"/>
    <property type="match status" value="1"/>
</dbReference>
<evidence type="ECO:0000259" key="13">
    <source>
        <dbReference type="PROSITE" id="PS51286"/>
    </source>
</evidence>
<feature type="domain" description="RAP" evidence="13">
    <location>
        <begin position="694"/>
        <end position="752"/>
    </location>
</feature>
<dbReference type="EMBL" id="HBUF01292138">
    <property type="protein sequence ID" value="CAG6689451.1"/>
    <property type="molecule type" value="Transcribed_RNA"/>
</dbReference>
<evidence type="ECO:0000256" key="1">
    <source>
        <dbReference type="ARBA" id="ARBA00004141"/>
    </source>
</evidence>
<keyword evidence="4 11" id="KW-0732">Signal</keyword>
<feature type="chain" id="PRO_5034721385" evidence="11">
    <location>
        <begin position="21"/>
        <end position="756"/>
    </location>
</feature>
<evidence type="ECO:0000256" key="11">
    <source>
        <dbReference type="SAM" id="SignalP"/>
    </source>
</evidence>
<feature type="transmembrane region" description="Helical" evidence="10">
    <location>
        <begin position="508"/>
        <end position="528"/>
    </location>
</feature>
<dbReference type="InterPro" id="IPR036272">
    <property type="entry name" value="Methuselah_N_sf"/>
</dbReference>
<evidence type="ECO:0000256" key="4">
    <source>
        <dbReference type="ARBA" id="ARBA00022729"/>
    </source>
</evidence>
<organism evidence="14">
    <name type="scientific">Cacopsylla melanoneura</name>
    <dbReference type="NCBI Taxonomy" id="428564"/>
    <lineage>
        <taxon>Eukaryota</taxon>
        <taxon>Metazoa</taxon>
        <taxon>Ecdysozoa</taxon>
        <taxon>Arthropoda</taxon>
        <taxon>Hexapoda</taxon>
        <taxon>Insecta</taxon>
        <taxon>Pterygota</taxon>
        <taxon>Neoptera</taxon>
        <taxon>Paraneoptera</taxon>
        <taxon>Hemiptera</taxon>
        <taxon>Sternorrhyncha</taxon>
        <taxon>Psylloidea</taxon>
        <taxon>Psyllidae</taxon>
        <taxon>Psyllinae</taxon>
        <taxon>Cacopsylla</taxon>
    </lineage>
</organism>
<dbReference type="Gene3D" id="1.20.1070.10">
    <property type="entry name" value="Rhodopsin 7-helix transmembrane proteins"/>
    <property type="match status" value="1"/>
</dbReference>
<keyword evidence="6" id="KW-0297">G-protein coupled receptor</keyword>
<keyword evidence="7 10" id="KW-0472">Membrane</keyword>
<feature type="transmembrane region" description="Helical" evidence="10">
    <location>
        <begin position="468"/>
        <end position="488"/>
    </location>
</feature>
<feature type="signal peptide" evidence="11">
    <location>
        <begin position="1"/>
        <end position="20"/>
    </location>
</feature>
<dbReference type="AlphaFoldDB" id="A0A8D8TIT2"/>
<feature type="domain" description="G-protein coupled receptors family 2 profile 2" evidence="12">
    <location>
        <begin position="394"/>
        <end position="578"/>
    </location>
</feature>
<dbReference type="GO" id="GO:0016020">
    <property type="term" value="C:membrane"/>
    <property type="evidence" value="ECO:0007669"/>
    <property type="project" value="UniProtKB-SubCell"/>
</dbReference>
<evidence type="ECO:0000256" key="7">
    <source>
        <dbReference type="ARBA" id="ARBA00023136"/>
    </source>
</evidence>
<keyword evidence="5 10" id="KW-1133">Transmembrane helix</keyword>
<evidence type="ECO:0000256" key="2">
    <source>
        <dbReference type="ARBA" id="ARBA00008979"/>
    </source>
</evidence>
<dbReference type="InterPro" id="IPR010596">
    <property type="entry name" value="Methuselah_N_dom"/>
</dbReference>
<dbReference type="PANTHER" id="PTHR46953:SF1">
    <property type="entry name" value="G-PROTEIN COUPLED RECEPTOR MTH-LIKE 1-RELATED"/>
    <property type="match status" value="1"/>
</dbReference>
<comment type="subcellular location">
    <subcellularLocation>
        <location evidence="1">Membrane</location>
        <topology evidence="1">Multi-pass membrane protein</topology>
    </subcellularLocation>
</comment>